<evidence type="ECO:0000313" key="4">
    <source>
        <dbReference type="EMBL" id="KAB5591317.1"/>
    </source>
</evidence>
<evidence type="ECO:0000259" key="3">
    <source>
        <dbReference type="PROSITE" id="PS50102"/>
    </source>
</evidence>
<feature type="compositionally biased region" description="Polar residues" evidence="2">
    <location>
        <begin position="1408"/>
        <end position="1424"/>
    </location>
</feature>
<feature type="compositionally biased region" description="Polar residues" evidence="2">
    <location>
        <begin position="41"/>
        <end position="61"/>
    </location>
</feature>
<dbReference type="InterPro" id="IPR035979">
    <property type="entry name" value="RBD_domain_sf"/>
</dbReference>
<dbReference type="CDD" id="cd00590">
    <property type="entry name" value="RRM_SF"/>
    <property type="match status" value="1"/>
</dbReference>
<dbReference type="GO" id="GO:0003723">
    <property type="term" value="F:RNA binding"/>
    <property type="evidence" value="ECO:0007669"/>
    <property type="project" value="UniProtKB-UniRule"/>
</dbReference>
<feature type="region of interest" description="Disordered" evidence="2">
    <location>
        <begin position="1"/>
        <end position="245"/>
    </location>
</feature>
<feature type="compositionally biased region" description="Basic and acidic residues" evidence="2">
    <location>
        <begin position="1146"/>
        <end position="1166"/>
    </location>
</feature>
<keyword evidence="5" id="KW-1185">Reference proteome</keyword>
<evidence type="ECO:0000256" key="1">
    <source>
        <dbReference type="PROSITE-ProRule" id="PRU00176"/>
    </source>
</evidence>
<sequence>MLGTSKNTPQAVSGDQATVAKSPYPRKPFAGRRCGDRKPEQSNAPPTTCTSMDSPGTSSSVAEAPSAPTPAADARPPKAETRGGRRNAGWRTAKGRDQEPKAEQTQVNTKAAPSNSNDMHEKKGENVPPQSTPGDDGNVDPAKPRGNRFPGRGRHTCGRGGGRPYGRFRSEKQPADSVTGGPSNDPTPQNGTTEHDSSSSCLSSVQTPMSPHSNLPPDETSIATSQSATSPPWPATEPGTALGVKSAISAEPSLDSWADQPASADVWMLESAEPPPCTPDSRQPPPPSESSNSPRPPQPVQPPSDDDSPTSVRRVGTAFVILGPGAGVQHVFTDAESPWVMLSNLPRSTQRFHIENLIAPFGVARYIRVYKPNNTTKYLCTARILFERHEQARAAVDALQGQICKGKQITARLDTEVSGGSIDGTYVPNGSSAVDSQSQAQSSLIASDPAMVIKSCTVKVTWYALTSTVYVTYAASKFALARVKELNGRMFGNRRMHITAMFSERDYNLEKMAKENGGYMVRIAGLMGDPELKTLSRLVRLNDIVVHPNYSSEIGLVKLREELGDVAPLESFKLLPNRCDDVKLHALAQYTTPTAAAAVKVFENRRGEYLGNSPILVSRHLVVRYSVSARLTEVLQGEINKIHSWAIDDPDLNVRQQEDGRKPGFVQLTLAGNNTKQLVVAKAHLDRALAGVPLSTLEGTKIWDRYFTTEEGASFLQSVAELTNICVRADRRTNSILLFGPRYAQDDASQQLRDKLESLSRLRQIMTIPKPVFRRLSMGGLTILRNLVGKGNIHVNFLDETLTFSGDEEVVRRVKNTIDVMYSEVGSRLQRRSDCVYVASAAENRMLPLVCVGNDCKTPIPLSMITLHAPQVDQDALFYATFQAHVALHPDQYQYCPTPDCQYIYCVGPEDAQHEGILCVDYKSIQKETGPIADQLASCFNIHLNITNPTSHTVPSTQVMPVQDQTRARLLAQKALLERQLASLESGQSQNPDVPSTEQQSNSEVLDRVEITFGNFLKPDKGSAGCDFNLQQLLGLDKKQHGFIQDTVERIAGAKLDTRKSYRNQEPQHRITLVVREVITKIPEFKNLSDSEWVVRQYLRLCLKYSSERARSKRKALENPSSIAPSGSHKRPVKPATPEPAIEGNNVEHEDIDHEPKSDSETRESHMVSTFAPMPASEPTQRGTLDPVTAQPRVPAVQHATNPLSSPPALPVAFKSAPVAAANSKLVNNLRPKFLKKKLPKKRPMRQLKTKPKVTMPAHMVNGESSDGNLDSMPGNDTPCDHDIEATVAKDELLELPQPAAPATGVPNQERRRIYPKMKPVPVAEPVSATVASTTIVTTKCKQPDDAPLVPPNNTSDLDLEAADDNLPGQAKRARLTTQESTTNLNPVTPARPKLVKNFDTPDPASPQAVSSPRRSARINNNPKEVNYQPPTGRAATQRANTAPARKKAKK</sequence>
<dbReference type="OrthoDB" id="10009520at2759"/>
<feature type="compositionally biased region" description="Pro residues" evidence="2">
    <location>
        <begin position="273"/>
        <end position="302"/>
    </location>
</feature>
<feature type="region of interest" description="Disordered" evidence="2">
    <location>
        <begin position="270"/>
        <end position="311"/>
    </location>
</feature>
<gene>
    <name evidence="4" type="ORF">CTheo_5233</name>
</gene>
<dbReference type="Proteomes" id="UP000383932">
    <property type="component" value="Unassembled WGS sequence"/>
</dbReference>
<comment type="caution">
    <text evidence="4">The sequence shown here is derived from an EMBL/GenBank/DDBJ whole genome shotgun (WGS) entry which is preliminary data.</text>
</comment>
<feature type="compositionally biased region" description="Polar residues" evidence="2">
    <location>
        <begin position="180"/>
        <end position="213"/>
    </location>
</feature>
<dbReference type="SUPFAM" id="SSF54928">
    <property type="entry name" value="RNA-binding domain, RBD"/>
    <property type="match status" value="1"/>
</dbReference>
<dbReference type="InterPro" id="IPR012677">
    <property type="entry name" value="Nucleotide-bd_a/b_plait_sf"/>
</dbReference>
<name>A0A5N5QJ45_9AGAM</name>
<accession>A0A5N5QJ45</accession>
<reference evidence="4 5" key="1">
    <citation type="journal article" date="2019" name="Fungal Biol. Biotechnol.">
        <title>Draft genome sequence of fastidious pathogen Ceratobasidium theobromae, which causes vascular-streak dieback in Theobroma cacao.</title>
        <authorList>
            <person name="Ali S.S."/>
            <person name="Asman A."/>
            <person name="Shao J."/>
            <person name="Firmansyah A.P."/>
            <person name="Susilo A.W."/>
            <person name="Rosmana A."/>
            <person name="McMahon P."/>
            <person name="Junaid M."/>
            <person name="Guest D."/>
            <person name="Kheng T.Y."/>
            <person name="Meinhardt L.W."/>
            <person name="Bailey B.A."/>
        </authorList>
    </citation>
    <scope>NUCLEOTIDE SEQUENCE [LARGE SCALE GENOMIC DNA]</scope>
    <source>
        <strain evidence="4 5">CT2</strain>
    </source>
</reference>
<feature type="domain" description="RRM" evidence="3">
    <location>
        <begin position="338"/>
        <end position="416"/>
    </location>
</feature>
<feature type="compositionally biased region" description="Polar residues" evidence="2">
    <location>
        <begin position="1376"/>
        <end position="1387"/>
    </location>
</feature>
<feature type="compositionally biased region" description="Polar residues" evidence="2">
    <location>
        <begin position="221"/>
        <end position="230"/>
    </location>
</feature>
<feature type="region of interest" description="Disordered" evidence="2">
    <location>
        <begin position="984"/>
        <end position="1003"/>
    </location>
</feature>
<dbReference type="Pfam" id="PF00076">
    <property type="entry name" value="RRM_1"/>
    <property type="match status" value="1"/>
</dbReference>
<proteinExistence type="predicted"/>
<evidence type="ECO:0000313" key="5">
    <source>
        <dbReference type="Proteomes" id="UP000383932"/>
    </source>
</evidence>
<dbReference type="Gene3D" id="3.30.70.330">
    <property type="match status" value="1"/>
</dbReference>
<organism evidence="4 5">
    <name type="scientific">Ceratobasidium theobromae</name>
    <dbReference type="NCBI Taxonomy" id="1582974"/>
    <lineage>
        <taxon>Eukaryota</taxon>
        <taxon>Fungi</taxon>
        <taxon>Dikarya</taxon>
        <taxon>Basidiomycota</taxon>
        <taxon>Agaricomycotina</taxon>
        <taxon>Agaricomycetes</taxon>
        <taxon>Cantharellales</taxon>
        <taxon>Ceratobasidiaceae</taxon>
        <taxon>Ceratobasidium</taxon>
    </lineage>
</organism>
<dbReference type="InterPro" id="IPR000504">
    <property type="entry name" value="RRM_dom"/>
</dbReference>
<feature type="compositionally biased region" description="Polar residues" evidence="2">
    <location>
        <begin position="103"/>
        <end position="117"/>
    </location>
</feature>
<keyword evidence="1" id="KW-0694">RNA-binding</keyword>
<feature type="compositionally biased region" description="Polar residues" evidence="2">
    <location>
        <begin position="1"/>
        <end position="16"/>
    </location>
</feature>
<feature type="region of interest" description="Disordered" evidence="2">
    <location>
        <begin position="1340"/>
        <end position="1451"/>
    </location>
</feature>
<feature type="region of interest" description="Disordered" evidence="2">
    <location>
        <begin position="1110"/>
        <end position="1166"/>
    </location>
</feature>
<evidence type="ECO:0000256" key="2">
    <source>
        <dbReference type="SAM" id="MobiDB-lite"/>
    </source>
</evidence>
<dbReference type="SMART" id="SM00360">
    <property type="entry name" value="RRM"/>
    <property type="match status" value="1"/>
</dbReference>
<protein>
    <submittedName>
        <fullName evidence="4">Cell surface glycoprotein 1</fullName>
    </submittedName>
</protein>
<dbReference type="PROSITE" id="PS50102">
    <property type="entry name" value="RRM"/>
    <property type="match status" value="1"/>
</dbReference>
<dbReference type="EMBL" id="SSOP01000111">
    <property type="protein sequence ID" value="KAB5591317.1"/>
    <property type="molecule type" value="Genomic_DNA"/>
</dbReference>